<feature type="compositionally biased region" description="Low complexity" evidence="1">
    <location>
        <begin position="774"/>
        <end position="789"/>
    </location>
</feature>
<dbReference type="PANTHER" id="PTHR10579:SF177">
    <property type="entry name" value="CALCIUM-ACTIVATED CHLORIDE CHANNEL REGULATOR 4-LIKE PROTEIN"/>
    <property type="match status" value="1"/>
</dbReference>
<name>A0A9Q0YI14_HOLLE</name>
<organism evidence="4 5">
    <name type="scientific">Holothuria leucospilota</name>
    <name type="common">Black long sea cucumber</name>
    <name type="synonym">Mertensiothuria leucospilota</name>
    <dbReference type="NCBI Taxonomy" id="206669"/>
    <lineage>
        <taxon>Eukaryota</taxon>
        <taxon>Metazoa</taxon>
        <taxon>Echinodermata</taxon>
        <taxon>Eleutherozoa</taxon>
        <taxon>Echinozoa</taxon>
        <taxon>Holothuroidea</taxon>
        <taxon>Aspidochirotacea</taxon>
        <taxon>Aspidochirotida</taxon>
        <taxon>Holothuriidae</taxon>
        <taxon>Holothuria</taxon>
    </lineage>
</organism>
<feature type="domain" description="VWFA" evidence="3">
    <location>
        <begin position="316"/>
        <end position="490"/>
    </location>
</feature>
<dbReference type="InterPro" id="IPR013642">
    <property type="entry name" value="CLCA_N"/>
</dbReference>
<dbReference type="InterPro" id="IPR036465">
    <property type="entry name" value="vWFA_dom_sf"/>
</dbReference>
<evidence type="ECO:0000256" key="2">
    <source>
        <dbReference type="SAM" id="Phobius"/>
    </source>
</evidence>
<dbReference type="CDD" id="cd00198">
    <property type="entry name" value="vWFA"/>
    <property type="match status" value="1"/>
</dbReference>
<evidence type="ECO:0000313" key="4">
    <source>
        <dbReference type="EMBL" id="KAJ8022913.1"/>
    </source>
</evidence>
<dbReference type="OrthoDB" id="687730at2759"/>
<evidence type="ECO:0000313" key="5">
    <source>
        <dbReference type="Proteomes" id="UP001152320"/>
    </source>
</evidence>
<dbReference type="Pfam" id="PF08434">
    <property type="entry name" value="CLCA"/>
    <property type="match status" value="1"/>
</dbReference>
<keyword evidence="2" id="KW-0812">Transmembrane</keyword>
<feature type="region of interest" description="Disordered" evidence="1">
    <location>
        <begin position="774"/>
        <end position="795"/>
    </location>
</feature>
<dbReference type="InterPro" id="IPR002035">
    <property type="entry name" value="VWF_A"/>
</dbReference>
<dbReference type="NCBIfam" id="NF041940">
    <property type="entry name" value="choice_anch_X"/>
    <property type="match status" value="1"/>
</dbReference>
<accession>A0A9Q0YI14</accession>
<dbReference type="Gene3D" id="3.40.50.410">
    <property type="entry name" value="von Willebrand factor, type A domain"/>
    <property type="match status" value="1"/>
</dbReference>
<protein>
    <submittedName>
        <fullName evidence="4">Calcium-activated chloride channel regulator 1</fullName>
    </submittedName>
</protein>
<keyword evidence="5" id="KW-1185">Reference proteome</keyword>
<feature type="transmembrane region" description="Helical" evidence="2">
    <location>
        <begin position="958"/>
        <end position="981"/>
    </location>
</feature>
<dbReference type="Pfam" id="PF13519">
    <property type="entry name" value="VWA_2"/>
    <property type="match status" value="1"/>
</dbReference>
<gene>
    <name evidence="4" type="ORF">HOLleu_37944</name>
</gene>
<dbReference type="InterPro" id="IPR013783">
    <property type="entry name" value="Ig-like_fold"/>
</dbReference>
<dbReference type="EMBL" id="JAIZAY010000020">
    <property type="protein sequence ID" value="KAJ8022913.1"/>
    <property type="molecule type" value="Genomic_DNA"/>
</dbReference>
<dbReference type="AlphaFoldDB" id="A0A9Q0YI14"/>
<dbReference type="SMART" id="SM00327">
    <property type="entry name" value="VWA"/>
    <property type="match status" value="1"/>
</dbReference>
<keyword evidence="2" id="KW-0472">Membrane</keyword>
<evidence type="ECO:0000256" key="1">
    <source>
        <dbReference type="SAM" id="MobiDB-lite"/>
    </source>
</evidence>
<comment type="caution">
    <text evidence="4">The sequence shown here is derived from an EMBL/GenBank/DDBJ whole genome shotgun (WGS) entry which is preliminary data.</text>
</comment>
<reference evidence="4" key="1">
    <citation type="submission" date="2021-10" db="EMBL/GenBank/DDBJ databases">
        <title>Tropical sea cucumber genome reveals ecological adaptation and Cuvierian tubules defense mechanism.</title>
        <authorList>
            <person name="Chen T."/>
        </authorList>
    </citation>
    <scope>NUCLEOTIDE SEQUENCE</scope>
    <source>
        <strain evidence="4">Nanhai2018</strain>
        <tissue evidence="4">Muscle</tissue>
    </source>
</reference>
<proteinExistence type="predicted"/>
<dbReference type="Gene3D" id="2.60.40.10">
    <property type="entry name" value="Immunoglobulins"/>
    <property type="match status" value="1"/>
</dbReference>
<sequence length="1015" mass="110972">MLANPTAGLTKPSSVRLENNEYTGIVVAIHPNETEDERLIEAIREMVNDASSYLYEATNHRAYFKEVMILIPDTWEDKPGYQSPRNATFEGADIIVAPRNPRFAPEPSLPPVPHTKHYEGCGKQSVHIHLTSHFLLHEYTEAYYGNIGRVLVHEWGHYRWGLFNEYADEIADPDHSQEFYFSPTKQVWVPTRCSLDWESYSLVFDNGRYRYCNGDKYIGYEDGCVSIPSTNQDRVTASIMSGYTSVDEIIDFCDDNVESSEIHNTEAPDKHNRLCNSRSNWEIMREHPDFKDGKNPPQNISDVTPTIILARMKPIRVVMVLDTSGSMSTNDRISKLAGSARNYVTSVAVDGSYIGIVDFDSTGKKLSGLTLIDSDQARRDLAQLIPTEAAGGTCIGCGLETALEIFSENGTSPAGGLVLLITDGQDGNSAKTEQLKDIYVEENLVIDAVAFSNTAEENLIDLQEATGGKFFLQTDDPGSTGLHDAFLATMESGVQEYDRRVELYADSSYYEVTESRSHGVYIDPTVGRKTSFDFSYIVDTPRLLFAAVEVEITSPSGNVYNSTYEGYGTDLTYKTISVKFETAESGLWSYVVSNTHFTGHEVFVSISTYASQEGVDPITATSEISGSVTDFANGEPLIAFAEVKQGFYPVIRANVIATIERPPDANGVPYDPIELQLLDNGAGADVTRDDGIYSRYFTEFSGVGYYGIKVNINNDNGTAIILNPGTQIPYSRTLAFVDPEELLKGNLPTIGNTTVLLPGMPVPEPDGEPAPKFTRGVSGGSSRVPSTPTNWVPGNDITAPSKVVDLRVTSSSYDNASVTLEFTAPGDDLDSGSASYYVIRQSDSAVELQTNYSFAPVVDQTDILLGNLTSPGEFGDLEVFVIQVDVPENQSVVTYTFALHAVDESGNEGAISNLAQATLREYIPPAPTTLPTTTTTSTTSPPTEKITATPVVDPKNFMALYITLGVAGGALILVLLTFLVAQCCLKKKQKVKDVSDVGANEPKAYDNNAYNVYNI</sequence>
<evidence type="ECO:0000259" key="3">
    <source>
        <dbReference type="PROSITE" id="PS50234"/>
    </source>
</evidence>
<dbReference type="InterPro" id="IPR051266">
    <property type="entry name" value="CLCR"/>
</dbReference>
<dbReference type="SUPFAM" id="SSF53300">
    <property type="entry name" value="vWA-like"/>
    <property type="match status" value="1"/>
</dbReference>
<keyword evidence="2" id="KW-1133">Transmembrane helix</keyword>
<dbReference type="PROSITE" id="PS50234">
    <property type="entry name" value="VWFA"/>
    <property type="match status" value="1"/>
</dbReference>
<dbReference type="Proteomes" id="UP001152320">
    <property type="component" value="Chromosome 20"/>
</dbReference>
<dbReference type="PANTHER" id="PTHR10579">
    <property type="entry name" value="CALCIUM-ACTIVATED CHLORIDE CHANNEL REGULATOR"/>
    <property type="match status" value="1"/>
</dbReference>